<dbReference type="EMBL" id="GG666590">
    <property type="protein sequence ID" value="EEN51526.1"/>
    <property type="molecule type" value="Genomic_DNA"/>
</dbReference>
<evidence type="ECO:0000313" key="2">
    <source>
        <dbReference type="EMBL" id="EEN51526.1"/>
    </source>
</evidence>
<gene>
    <name evidence="2" type="ORF">BRAFLDRAFT_69080</name>
</gene>
<sequence length="176" mass="19614">MTAESLEGPGHPRRESMSHSNSNLVPVYARVDQRRVNTSVIGGLPALINMPVLHSGHLAGFKAPRFSTIRVTVMSATPTVPCTDCQDCSGEADFLIMTAINRDNCRTIYDPKPSQAVLDEMDPFEVRREAQRDNREERRCAWAATVESAFLRTVYKEINVLSSGQHLARFLIPISE</sequence>
<protein>
    <submittedName>
        <fullName evidence="2">Uncharacterized protein</fullName>
    </submittedName>
</protein>
<accession>C3Z6T0</accession>
<evidence type="ECO:0000256" key="1">
    <source>
        <dbReference type="SAM" id="MobiDB-lite"/>
    </source>
</evidence>
<name>C3Z6T0_BRAFL</name>
<proteinExistence type="predicted"/>
<dbReference type="AlphaFoldDB" id="C3Z6T0"/>
<feature type="region of interest" description="Disordered" evidence="1">
    <location>
        <begin position="1"/>
        <end position="21"/>
    </location>
</feature>
<dbReference type="InParanoid" id="C3Z6T0"/>
<organism>
    <name type="scientific">Branchiostoma floridae</name>
    <name type="common">Florida lancelet</name>
    <name type="synonym">Amphioxus</name>
    <dbReference type="NCBI Taxonomy" id="7739"/>
    <lineage>
        <taxon>Eukaryota</taxon>
        <taxon>Metazoa</taxon>
        <taxon>Chordata</taxon>
        <taxon>Cephalochordata</taxon>
        <taxon>Leptocardii</taxon>
        <taxon>Amphioxiformes</taxon>
        <taxon>Branchiostomatidae</taxon>
        <taxon>Branchiostoma</taxon>
    </lineage>
</organism>
<reference evidence="2" key="1">
    <citation type="journal article" date="2008" name="Nature">
        <title>The amphioxus genome and the evolution of the chordate karyotype.</title>
        <authorList>
            <consortium name="US DOE Joint Genome Institute (JGI-PGF)"/>
            <person name="Putnam N.H."/>
            <person name="Butts T."/>
            <person name="Ferrier D.E.K."/>
            <person name="Furlong R.F."/>
            <person name="Hellsten U."/>
            <person name="Kawashima T."/>
            <person name="Robinson-Rechavi M."/>
            <person name="Shoguchi E."/>
            <person name="Terry A."/>
            <person name="Yu J.-K."/>
            <person name="Benito-Gutierrez E.L."/>
            <person name="Dubchak I."/>
            <person name="Garcia-Fernandez J."/>
            <person name="Gibson-Brown J.J."/>
            <person name="Grigoriev I.V."/>
            <person name="Horton A.C."/>
            <person name="de Jong P.J."/>
            <person name="Jurka J."/>
            <person name="Kapitonov V.V."/>
            <person name="Kohara Y."/>
            <person name="Kuroki Y."/>
            <person name="Lindquist E."/>
            <person name="Lucas S."/>
            <person name="Osoegawa K."/>
            <person name="Pennacchio L.A."/>
            <person name="Salamov A.A."/>
            <person name="Satou Y."/>
            <person name="Sauka-Spengler T."/>
            <person name="Schmutz J."/>
            <person name="Shin-I T."/>
            <person name="Toyoda A."/>
            <person name="Bronner-Fraser M."/>
            <person name="Fujiyama A."/>
            <person name="Holland L.Z."/>
            <person name="Holland P.W.H."/>
            <person name="Satoh N."/>
            <person name="Rokhsar D.S."/>
        </authorList>
    </citation>
    <scope>NUCLEOTIDE SEQUENCE [LARGE SCALE GENOMIC DNA]</scope>
    <source>
        <strain evidence="2">S238N-H82</strain>
        <tissue evidence="2">Testes</tissue>
    </source>
</reference>